<dbReference type="SUPFAM" id="SSF55874">
    <property type="entry name" value="ATPase domain of HSP90 chaperone/DNA topoisomerase II/histidine kinase"/>
    <property type="match status" value="1"/>
</dbReference>
<evidence type="ECO:0000256" key="6">
    <source>
        <dbReference type="ARBA" id="ARBA00022840"/>
    </source>
</evidence>
<protein>
    <recommendedName>
        <fullName evidence="2">histidine kinase</fullName>
        <ecNumber evidence="2">2.7.13.3</ecNumber>
    </recommendedName>
</protein>
<feature type="transmembrane region" description="Helical" evidence="7">
    <location>
        <begin position="196"/>
        <end position="219"/>
    </location>
</feature>
<keyword evidence="5" id="KW-0418">Kinase</keyword>
<keyword evidence="7" id="KW-0812">Transmembrane</keyword>
<feature type="domain" description="Histidine kinase" evidence="8">
    <location>
        <begin position="361"/>
        <end position="556"/>
    </location>
</feature>
<dbReference type="GO" id="GO:0004673">
    <property type="term" value="F:protein histidine kinase activity"/>
    <property type="evidence" value="ECO:0007669"/>
    <property type="project" value="UniProtKB-EC"/>
</dbReference>
<dbReference type="InterPro" id="IPR003594">
    <property type="entry name" value="HATPase_dom"/>
</dbReference>
<proteinExistence type="predicted"/>
<evidence type="ECO:0000256" key="1">
    <source>
        <dbReference type="ARBA" id="ARBA00000085"/>
    </source>
</evidence>
<evidence type="ECO:0000256" key="2">
    <source>
        <dbReference type="ARBA" id="ARBA00012438"/>
    </source>
</evidence>
<keyword evidence="4" id="KW-0547">Nucleotide-binding</keyword>
<reference evidence="9" key="1">
    <citation type="submission" date="2018-06" db="EMBL/GenBank/DDBJ databases">
        <authorList>
            <person name="Zhirakovskaya E."/>
        </authorList>
    </citation>
    <scope>NUCLEOTIDE SEQUENCE</scope>
</reference>
<dbReference type="PROSITE" id="PS50109">
    <property type="entry name" value="HIS_KIN"/>
    <property type="match status" value="1"/>
</dbReference>
<dbReference type="GO" id="GO:0005524">
    <property type="term" value="F:ATP binding"/>
    <property type="evidence" value="ECO:0007669"/>
    <property type="project" value="UniProtKB-KW"/>
</dbReference>
<keyword evidence="3" id="KW-0808">Transferase</keyword>
<feature type="transmembrane region" description="Helical" evidence="7">
    <location>
        <begin position="108"/>
        <end position="129"/>
    </location>
</feature>
<gene>
    <name evidence="9" type="ORF">MNBD_GAMMA11-2306</name>
</gene>
<keyword evidence="6" id="KW-0067">ATP-binding</keyword>
<dbReference type="PANTHER" id="PTHR44936:SF10">
    <property type="entry name" value="SENSOR PROTEIN RSTB"/>
    <property type="match status" value="1"/>
</dbReference>
<dbReference type="PANTHER" id="PTHR44936">
    <property type="entry name" value="SENSOR PROTEIN CREC"/>
    <property type="match status" value="1"/>
</dbReference>
<dbReference type="InterPro" id="IPR050980">
    <property type="entry name" value="2C_sensor_his_kinase"/>
</dbReference>
<dbReference type="InterPro" id="IPR036890">
    <property type="entry name" value="HATPase_C_sf"/>
</dbReference>
<evidence type="ECO:0000256" key="7">
    <source>
        <dbReference type="SAM" id="Phobius"/>
    </source>
</evidence>
<dbReference type="InterPro" id="IPR005467">
    <property type="entry name" value="His_kinase_dom"/>
</dbReference>
<feature type="transmembrane region" description="Helical" evidence="7">
    <location>
        <begin position="12"/>
        <end position="29"/>
    </location>
</feature>
<dbReference type="EMBL" id="UOFG01000196">
    <property type="protein sequence ID" value="VAW63188.1"/>
    <property type="molecule type" value="Genomic_DNA"/>
</dbReference>
<dbReference type="Gene3D" id="3.30.565.10">
    <property type="entry name" value="Histidine kinase-like ATPase, C-terminal domain"/>
    <property type="match status" value="1"/>
</dbReference>
<keyword evidence="7" id="KW-0472">Membrane</keyword>
<feature type="transmembrane region" description="Helical" evidence="7">
    <location>
        <begin position="141"/>
        <end position="159"/>
    </location>
</feature>
<accession>A0A3B0X4F7</accession>
<evidence type="ECO:0000259" key="8">
    <source>
        <dbReference type="PROSITE" id="PS50109"/>
    </source>
</evidence>
<dbReference type="Pfam" id="PF02518">
    <property type="entry name" value="HATPase_c"/>
    <property type="match status" value="1"/>
</dbReference>
<feature type="transmembrane region" description="Helical" evidence="7">
    <location>
        <begin position="35"/>
        <end position="53"/>
    </location>
</feature>
<evidence type="ECO:0000256" key="5">
    <source>
        <dbReference type="ARBA" id="ARBA00022777"/>
    </source>
</evidence>
<feature type="transmembrane region" description="Helical" evidence="7">
    <location>
        <begin position="84"/>
        <end position="101"/>
    </location>
</feature>
<keyword evidence="7" id="KW-1133">Transmembrane helix</keyword>
<dbReference type="EC" id="2.7.13.3" evidence="2"/>
<organism evidence="9">
    <name type="scientific">hydrothermal vent metagenome</name>
    <dbReference type="NCBI Taxonomy" id="652676"/>
    <lineage>
        <taxon>unclassified sequences</taxon>
        <taxon>metagenomes</taxon>
        <taxon>ecological metagenomes</taxon>
    </lineage>
</organism>
<dbReference type="AlphaFoldDB" id="A0A3B0X4F7"/>
<name>A0A3B0X4F7_9ZZZZ</name>
<feature type="transmembrane region" description="Helical" evidence="7">
    <location>
        <begin position="171"/>
        <end position="190"/>
    </location>
</feature>
<evidence type="ECO:0000313" key="9">
    <source>
        <dbReference type="EMBL" id="VAW63188.1"/>
    </source>
</evidence>
<evidence type="ECO:0000256" key="3">
    <source>
        <dbReference type="ARBA" id="ARBA00022679"/>
    </source>
</evidence>
<comment type="catalytic activity">
    <reaction evidence="1">
        <text>ATP + protein L-histidine = ADP + protein N-phospho-L-histidine.</text>
        <dbReference type="EC" id="2.7.13.3"/>
    </reaction>
</comment>
<evidence type="ECO:0000256" key="4">
    <source>
        <dbReference type="ARBA" id="ARBA00022741"/>
    </source>
</evidence>
<sequence length="556" mass="63140">MGIFKAITKLEFVNLGMMLLLLHLALNSQNNDHSFAVAFLLAHFGFFILWQPALDTLDTIHLKALLPVFLFNFLLYFLLGNWFIAIWIILLIGLTSGSALVNGVQRSLYALAAVILFLLLSLSLTPRLFHLATLDRQLDQFIFYGLIAACAIIIFWPGNKKRTVKIDYLHSLFISFGLFSFYITSILISFTSGMHYLQSFLVTALSIGVFFILLSIIWLPRYGVTGFGQIWEQHVLNIGNPFETWVKQTALLDKNKKITPDLFLHNSIEHLLTLSWISGIHWSDNSLDALYGGKTQYHISFSDKDKDITMSLYSHIPMGSALKLHANLLLHLLIYFYTSRLHEITLKNQTHLKAVYETGSKLTHDIKNILQSLQTLTGVIQTSDNPQDSHLLMERQLPLLTQRLQNTLDKLQTKTDTGVHFVQVSTWWEELQSRYHGRDIIFEGNSDIDLSIDTDVFDSILENLLENARNKRRSHPAIRITASISFLNNQVVIQVCDTGMPVPDSKANALFKQILESDDGYGIGLYQSAQLAERNGFKLHLLDNTQGHVCFQISAI</sequence>